<feature type="domain" description="NAD-dependent epimerase/dehydratase" evidence="2">
    <location>
        <begin position="4"/>
        <end position="270"/>
    </location>
</feature>
<comment type="caution">
    <text evidence="3">The sequence shown here is derived from an EMBL/GenBank/DDBJ whole genome shotgun (WGS) entry which is preliminary data.</text>
</comment>
<dbReference type="Proteomes" id="UP000739538">
    <property type="component" value="Unassembled WGS sequence"/>
</dbReference>
<proteinExistence type="inferred from homology"/>
<comment type="similarity">
    <text evidence="1">Belongs to the NAD(P)-dependent epimerase/dehydratase family.</text>
</comment>
<dbReference type="InterPro" id="IPR036291">
    <property type="entry name" value="NAD(P)-bd_dom_sf"/>
</dbReference>
<dbReference type="EMBL" id="JAGQHS010000051">
    <property type="protein sequence ID" value="MCA9756379.1"/>
    <property type="molecule type" value="Genomic_DNA"/>
</dbReference>
<reference evidence="3" key="2">
    <citation type="journal article" date="2021" name="Microbiome">
        <title>Successional dynamics and alternative stable states in a saline activated sludge microbial community over 9 years.</title>
        <authorList>
            <person name="Wang Y."/>
            <person name="Ye J."/>
            <person name="Ju F."/>
            <person name="Liu L."/>
            <person name="Boyd J.A."/>
            <person name="Deng Y."/>
            <person name="Parks D.H."/>
            <person name="Jiang X."/>
            <person name="Yin X."/>
            <person name="Woodcroft B.J."/>
            <person name="Tyson G.W."/>
            <person name="Hugenholtz P."/>
            <person name="Polz M.F."/>
            <person name="Zhang T."/>
        </authorList>
    </citation>
    <scope>NUCLEOTIDE SEQUENCE</scope>
    <source>
        <strain evidence="3">HKST-UBA02</strain>
    </source>
</reference>
<evidence type="ECO:0000313" key="4">
    <source>
        <dbReference type="Proteomes" id="UP000739538"/>
    </source>
</evidence>
<sequence>MAKILVTGGAGFIGSHAALHFARQGWSVRILDNLSRGALLKKADPNAEHNWNRLAEEPGIERVRGDVRNAADVEAAVDGVDAVLHAAAQTAVTTSTVDPATDFDTNAVGTFRVLDAIRRTGRKASFVYCSTNKVYGENVNNVPIEEEATRYRFASEHAEGIPETFGIDLCEHTPYGCSKLTGDLYAQDFGHLYGIRTGIFRMSCIYGTHQFGMEDQGWVAWFVIAAIRNAALTVFGDGKQVRDVLWVDDLVRAYEAFLERGPKTGVYNMGGGPEMTLSLRELLSQLSDRLGRPIEPATGPWRPSDQKVYVSDIRKVRAELGWRPEVTPEQGVDRLLAWVQEHESAFSHL</sequence>
<protein>
    <submittedName>
        <fullName evidence="3">NAD-dependent epimerase/dehydratase family protein</fullName>
    </submittedName>
</protein>
<dbReference type="InterPro" id="IPR001509">
    <property type="entry name" value="Epimerase_deHydtase"/>
</dbReference>
<organism evidence="3 4">
    <name type="scientific">Eiseniibacteriota bacterium</name>
    <dbReference type="NCBI Taxonomy" id="2212470"/>
    <lineage>
        <taxon>Bacteria</taxon>
        <taxon>Candidatus Eiseniibacteriota</taxon>
    </lineage>
</organism>
<evidence type="ECO:0000313" key="3">
    <source>
        <dbReference type="EMBL" id="MCA9756379.1"/>
    </source>
</evidence>
<evidence type="ECO:0000259" key="2">
    <source>
        <dbReference type="Pfam" id="PF01370"/>
    </source>
</evidence>
<dbReference type="AlphaFoldDB" id="A0A956SEJ6"/>
<name>A0A956SEJ6_UNCEI</name>
<reference evidence="3" key="1">
    <citation type="submission" date="2020-04" db="EMBL/GenBank/DDBJ databases">
        <authorList>
            <person name="Zhang T."/>
        </authorList>
    </citation>
    <scope>NUCLEOTIDE SEQUENCE</scope>
    <source>
        <strain evidence="3">HKST-UBA02</strain>
    </source>
</reference>
<dbReference type="PANTHER" id="PTHR43000">
    <property type="entry name" value="DTDP-D-GLUCOSE 4,6-DEHYDRATASE-RELATED"/>
    <property type="match status" value="1"/>
</dbReference>
<accession>A0A956SEJ6</accession>
<gene>
    <name evidence="3" type="ORF">KDA27_11310</name>
</gene>
<dbReference type="Pfam" id="PF01370">
    <property type="entry name" value="Epimerase"/>
    <property type="match status" value="1"/>
</dbReference>
<dbReference type="Gene3D" id="3.40.50.720">
    <property type="entry name" value="NAD(P)-binding Rossmann-like Domain"/>
    <property type="match status" value="1"/>
</dbReference>
<evidence type="ECO:0000256" key="1">
    <source>
        <dbReference type="ARBA" id="ARBA00007637"/>
    </source>
</evidence>
<dbReference type="SUPFAM" id="SSF51735">
    <property type="entry name" value="NAD(P)-binding Rossmann-fold domains"/>
    <property type="match status" value="1"/>
</dbReference>